<evidence type="ECO:0000313" key="3">
    <source>
        <dbReference type="Proteomes" id="UP001049176"/>
    </source>
</evidence>
<dbReference type="Proteomes" id="UP001049176">
    <property type="component" value="Chromosome 4"/>
</dbReference>
<sequence length="211" mass="23346">MLDLPQYQTHHDLNVVDIDEKLKSTNLYHHPVQVIELVECTAPPRRIADYSYASSSYTSSDDDEELECSSYCSSEDPLEATSPHVLCDKQGVPQFSSDTYSLRMKRILSWRKNFSSHLGSTLSEPSLSSSLKRKISSYCGDDYGEDDVVSQSSKRSRSHSSEGSSSSSLGSVSCPACDTFFDDLQSLRQHGREAQAGANEACITAVDYAFE</sequence>
<proteinExistence type="predicted"/>
<evidence type="ECO:0000256" key="1">
    <source>
        <dbReference type="SAM" id="MobiDB-lite"/>
    </source>
</evidence>
<evidence type="ECO:0000313" key="2">
    <source>
        <dbReference type="EMBL" id="KAG7093330.1"/>
    </source>
</evidence>
<gene>
    <name evidence="2" type="ORF">E1B28_007010</name>
</gene>
<dbReference type="RefSeq" id="XP_043009800.1">
    <property type="nucleotide sequence ID" value="XM_043151720.1"/>
</dbReference>
<keyword evidence="3" id="KW-1185">Reference proteome</keyword>
<dbReference type="EMBL" id="CM032184">
    <property type="protein sequence ID" value="KAG7093330.1"/>
    <property type="molecule type" value="Genomic_DNA"/>
</dbReference>
<feature type="region of interest" description="Disordered" evidence="1">
    <location>
        <begin position="146"/>
        <end position="172"/>
    </location>
</feature>
<dbReference type="GeneID" id="66076086"/>
<comment type="caution">
    <text evidence="2">The sequence shown here is derived from an EMBL/GenBank/DDBJ whole genome shotgun (WGS) entry which is preliminary data.</text>
</comment>
<accession>A0A9P7S117</accession>
<protein>
    <submittedName>
        <fullName evidence="2">Uncharacterized protein</fullName>
    </submittedName>
</protein>
<dbReference type="AlphaFoldDB" id="A0A9P7S117"/>
<reference evidence="2" key="1">
    <citation type="journal article" date="2021" name="Genome Biol. Evol.">
        <title>The assembled and annotated genome of the fairy-ring fungus Marasmius oreades.</title>
        <authorList>
            <person name="Hiltunen M."/>
            <person name="Ament-Velasquez S.L."/>
            <person name="Johannesson H."/>
        </authorList>
    </citation>
    <scope>NUCLEOTIDE SEQUENCE</scope>
    <source>
        <strain evidence="2">03SP1</strain>
    </source>
</reference>
<organism evidence="2 3">
    <name type="scientific">Marasmius oreades</name>
    <name type="common">fairy-ring Marasmius</name>
    <dbReference type="NCBI Taxonomy" id="181124"/>
    <lineage>
        <taxon>Eukaryota</taxon>
        <taxon>Fungi</taxon>
        <taxon>Dikarya</taxon>
        <taxon>Basidiomycota</taxon>
        <taxon>Agaricomycotina</taxon>
        <taxon>Agaricomycetes</taxon>
        <taxon>Agaricomycetidae</taxon>
        <taxon>Agaricales</taxon>
        <taxon>Marasmiineae</taxon>
        <taxon>Marasmiaceae</taxon>
        <taxon>Marasmius</taxon>
    </lineage>
</organism>
<name>A0A9P7S117_9AGAR</name>
<dbReference type="KEGG" id="more:E1B28_007010"/>
<dbReference type="OrthoDB" id="3256870at2759"/>
<feature type="compositionally biased region" description="Low complexity" evidence="1">
    <location>
        <begin position="161"/>
        <end position="172"/>
    </location>
</feature>